<evidence type="ECO:0000313" key="3">
    <source>
        <dbReference type="EMBL" id="AZA09091.1"/>
    </source>
</evidence>
<reference evidence="3 4" key="1">
    <citation type="submission" date="2018-11" db="EMBL/GenBank/DDBJ databases">
        <authorList>
            <person name="Kleinhagauer T."/>
            <person name="Glaeser S.P."/>
            <person name="Spergser J."/>
            <person name="Ruckert C."/>
            <person name="Kaempfer P."/>
            <person name="Busse H.-J."/>
        </authorList>
    </citation>
    <scope>NUCLEOTIDE SEQUENCE [LARGE SCALE GENOMIC DNA]</scope>
    <source>
        <strain evidence="3 4">812CH</strain>
    </source>
</reference>
<name>A0A3G6ITN2_9CORY</name>
<keyword evidence="2" id="KW-0812">Transmembrane</keyword>
<evidence type="ECO:0000256" key="2">
    <source>
        <dbReference type="SAM" id="Phobius"/>
    </source>
</evidence>
<feature type="compositionally biased region" description="Basic and acidic residues" evidence="1">
    <location>
        <begin position="191"/>
        <end position="208"/>
    </location>
</feature>
<dbReference type="AlphaFoldDB" id="A0A3G6ITN2"/>
<gene>
    <name evidence="3" type="ORF">CPPEL_04820</name>
</gene>
<keyword evidence="2" id="KW-0472">Membrane</keyword>
<organism evidence="3 4">
    <name type="scientific">Corynebacterium pseudopelargi</name>
    <dbReference type="NCBI Taxonomy" id="2080757"/>
    <lineage>
        <taxon>Bacteria</taxon>
        <taxon>Bacillati</taxon>
        <taxon>Actinomycetota</taxon>
        <taxon>Actinomycetes</taxon>
        <taxon>Mycobacteriales</taxon>
        <taxon>Corynebacteriaceae</taxon>
        <taxon>Corynebacterium</taxon>
    </lineage>
</organism>
<feature type="transmembrane region" description="Helical" evidence="2">
    <location>
        <begin position="21"/>
        <end position="39"/>
    </location>
</feature>
<feature type="region of interest" description="Disordered" evidence="1">
    <location>
        <begin position="168"/>
        <end position="208"/>
    </location>
</feature>
<keyword evidence="4" id="KW-1185">Reference proteome</keyword>
<evidence type="ECO:0000256" key="1">
    <source>
        <dbReference type="SAM" id="MobiDB-lite"/>
    </source>
</evidence>
<keyword evidence="2" id="KW-1133">Transmembrane helix</keyword>
<dbReference type="KEGG" id="cpso:CPPEL_04820"/>
<accession>A0A3G6ITN2</accession>
<feature type="transmembrane region" description="Helical" evidence="2">
    <location>
        <begin position="94"/>
        <end position="112"/>
    </location>
</feature>
<proteinExistence type="predicted"/>
<dbReference type="Proteomes" id="UP000271426">
    <property type="component" value="Chromosome"/>
</dbReference>
<dbReference type="OrthoDB" id="4484187at2"/>
<evidence type="ECO:0000313" key="4">
    <source>
        <dbReference type="Proteomes" id="UP000271426"/>
    </source>
</evidence>
<sequence length="208" mass="22983">MDYAAAEKQAAKKIDLRHYRWFMLASLIAFVLGLLLSHSGDVRGLDVLLQNQRAEQGDVRIAETIFVLFGTTAAVVLNAIVLITRRTAVANIQYLIGGIALLFSLFALWMRLQSKEIDGSTGIGIGLMLEVVAIIVLIYAMSCVIFARSEEQRTAAAMRAEHNELDSVGLAQQESMRSRGVDPAESNPLLIDDRRKRAAEKHQRSAED</sequence>
<dbReference type="EMBL" id="CP033898">
    <property type="protein sequence ID" value="AZA09091.1"/>
    <property type="molecule type" value="Genomic_DNA"/>
</dbReference>
<feature type="transmembrane region" description="Helical" evidence="2">
    <location>
        <begin position="59"/>
        <end position="82"/>
    </location>
</feature>
<dbReference type="RefSeq" id="WP_123960058.1">
    <property type="nucleotide sequence ID" value="NZ_CP033898.1"/>
</dbReference>
<feature type="transmembrane region" description="Helical" evidence="2">
    <location>
        <begin position="124"/>
        <end position="147"/>
    </location>
</feature>
<protein>
    <submittedName>
        <fullName evidence="3">Uncharacterized protein</fullName>
    </submittedName>
</protein>